<keyword evidence="3" id="KW-1185">Reference proteome</keyword>
<name>A0AAD7MHQ5_9AGAR</name>
<reference evidence="2" key="1">
    <citation type="submission" date="2023-03" db="EMBL/GenBank/DDBJ databases">
        <title>Massive genome expansion in bonnet fungi (Mycena s.s.) driven by repeated elements and novel gene families across ecological guilds.</title>
        <authorList>
            <consortium name="Lawrence Berkeley National Laboratory"/>
            <person name="Harder C.B."/>
            <person name="Miyauchi S."/>
            <person name="Viragh M."/>
            <person name="Kuo A."/>
            <person name="Thoen E."/>
            <person name="Andreopoulos B."/>
            <person name="Lu D."/>
            <person name="Skrede I."/>
            <person name="Drula E."/>
            <person name="Henrissat B."/>
            <person name="Morin E."/>
            <person name="Kohler A."/>
            <person name="Barry K."/>
            <person name="LaButti K."/>
            <person name="Morin E."/>
            <person name="Salamov A."/>
            <person name="Lipzen A."/>
            <person name="Mereny Z."/>
            <person name="Hegedus B."/>
            <person name="Baldrian P."/>
            <person name="Stursova M."/>
            <person name="Weitz H."/>
            <person name="Taylor A."/>
            <person name="Grigoriev I.V."/>
            <person name="Nagy L.G."/>
            <person name="Martin F."/>
            <person name="Kauserud H."/>
        </authorList>
    </citation>
    <scope>NUCLEOTIDE SEQUENCE</scope>
    <source>
        <strain evidence="2">CBHHK182m</strain>
    </source>
</reference>
<organism evidence="2 3">
    <name type="scientific">Mycena metata</name>
    <dbReference type="NCBI Taxonomy" id="1033252"/>
    <lineage>
        <taxon>Eukaryota</taxon>
        <taxon>Fungi</taxon>
        <taxon>Dikarya</taxon>
        <taxon>Basidiomycota</taxon>
        <taxon>Agaricomycotina</taxon>
        <taxon>Agaricomycetes</taxon>
        <taxon>Agaricomycetidae</taxon>
        <taxon>Agaricales</taxon>
        <taxon>Marasmiineae</taxon>
        <taxon>Mycenaceae</taxon>
        <taxon>Mycena</taxon>
    </lineage>
</organism>
<evidence type="ECO:0000313" key="2">
    <source>
        <dbReference type="EMBL" id="KAJ7718062.1"/>
    </source>
</evidence>
<accession>A0AAD7MHQ5</accession>
<dbReference type="EMBL" id="JARKIB010000269">
    <property type="protein sequence ID" value="KAJ7718062.1"/>
    <property type="molecule type" value="Genomic_DNA"/>
</dbReference>
<evidence type="ECO:0000313" key="3">
    <source>
        <dbReference type="Proteomes" id="UP001215598"/>
    </source>
</evidence>
<dbReference type="Proteomes" id="UP001215598">
    <property type="component" value="Unassembled WGS sequence"/>
</dbReference>
<dbReference type="AlphaFoldDB" id="A0AAD7MHQ5"/>
<sequence>MLSAVKQESDVSADGPASLYCIDFNDLVVLVALDVSNTEIVPGGALCSRSLPSVADEESGRRGRRDSCWYGRKRRSRYAGAAAKDCVPVGGSKCGLCRAVCLTTASRLLSFVEPTVEVAGLLVKDRGTIDPSFLPNRTEFCGQLQEHSRYSDNAKSAKPASHRSSGKAAQEFVPRTMFGNETTTDYNSYRERLGIEHSRESSPAYLHRAPLEDSVIDGNISLVVLNVHVHPLSSPTLAPPHPSRRSTLVTVVVRPGVALVFHNLFFTHSVLEHRLSSPPIFAPVSRASQEREAPYALPKCHRNPFSNVHIPQLTICVPPRNREERPLAKV</sequence>
<feature type="region of interest" description="Disordered" evidence="1">
    <location>
        <begin position="150"/>
        <end position="174"/>
    </location>
</feature>
<comment type="caution">
    <text evidence="2">The sequence shown here is derived from an EMBL/GenBank/DDBJ whole genome shotgun (WGS) entry which is preliminary data.</text>
</comment>
<evidence type="ECO:0000256" key="1">
    <source>
        <dbReference type="SAM" id="MobiDB-lite"/>
    </source>
</evidence>
<protein>
    <submittedName>
        <fullName evidence="2">Uncharacterized protein</fullName>
    </submittedName>
</protein>
<proteinExistence type="predicted"/>
<gene>
    <name evidence="2" type="ORF">B0H16DRAFT_1700768</name>
</gene>